<proteinExistence type="inferred from homology"/>
<accession>A0A381Q8J8</accession>
<evidence type="ECO:0000256" key="6">
    <source>
        <dbReference type="ARBA" id="ARBA00023004"/>
    </source>
</evidence>
<dbReference type="InterPro" id="IPR017861">
    <property type="entry name" value="KAE1/TsaD"/>
</dbReference>
<dbReference type="HAMAP" id="MF_01445">
    <property type="entry name" value="TsaD"/>
    <property type="match status" value="1"/>
</dbReference>
<keyword evidence="6" id="KW-0408">Iron</keyword>
<evidence type="ECO:0000313" key="10">
    <source>
        <dbReference type="EMBL" id="SUZ75350.1"/>
    </source>
</evidence>
<evidence type="ECO:0000256" key="1">
    <source>
        <dbReference type="ARBA" id="ARBA00012156"/>
    </source>
</evidence>
<dbReference type="PANTHER" id="PTHR11735">
    <property type="entry name" value="TRNA N6-ADENOSINE THREONYLCARBAMOYLTRANSFERASE"/>
    <property type="match status" value="1"/>
</dbReference>
<dbReference type="Pfam" id="PF00814">
    <property type="entry name" value="TsaD"/>
    <property type="match status" value="1"/>
</dbReference>
<dbReference type="GO" id="GO:0046872">
    <property type="term" value="F:metal ion binding"/>
    <property type="evidence" value="ECO:0007669"/>
    <property type="project" value="UniProtKB-KW"/>
</dbReference>
<evidence type="ECO:0000256" key="5">
    <source>
        <dbReference type="ARBA" id="ARBA00022723"/>
    </source>
</evidence>
<dbReference type="GO" id="GO:0002949">
    <property type="term" value="P:tRNA threonylcarbamoyladenosine modification"/>
    <property type="evidence" value="ECO:0007669"/>
    <property type="project" value="InterPro"/>
</dbReference>
<keyword evidence="3" id="KW-0808">Transferase</keyword>
<dbReference type="AlphaFoldDB" id="A0A381Q8J8"/>
<dbReference type="NCBIfam" id="TIGR00329">
    <property type="entry name" value="gcp_kae1"/>
    <property type="match status" value="1"/>
</dbReference>
<evidence type="ECO:0000256" key="2">
    <source>
        <dbReference type="ARBA" id="ARBA00022490"/>
    </source>
</evidence>
<reference evidence="10" key="1">
    <citation type="submission" date="2018-05" db="EMBL/GenBank/DDBJ databases">
        <authorList>
            <person name="Lanie J.A."/>
            <person name="Ng W.-L."/>
            <person name="Kazmierczak K.M."/>
            <person name="Andrzejewski T.M."/>
            <person name="Davidsen T.M."/>
            <person name="Wayne K.J."/>
            <person name="Tettelin H."/>
            <person name="Glass J.I."/>
            <person name="Rusch D."/>
            <person name="Podicherti R."/>
            <person name="Tsui H.-C.T."/>
            <person name="Winkler M.E."/>
        </authorList>
    </citation>
    <scope>NUCLEOTIDE SEQUENCE</scope>
</reference>
<gene>
    <name evidence="10" type="ORF">METZ01_LOCUS28204</name>
</gene>
<evidence type="ECO:0000256" key="4">
    <source>
        <dbReference type="ARBA" id="ARBA00022694"/>
    </source>
</evidence>
<dbReference type="GO" id="GO:0061711">
    <property type="term" value="F:tRNA N(6)-L-threonylcarbamoyladenine synthase activity"/>
    <property type="evidence" value="ECO:0007669"/>
    <property type="project" value="UniProtKB-EC"/>
</dbReference>
<protein>
    <recommendedName>
        <fullName evidence="1">N(6)-L-threonylcarbamoyladenine synthase</fullName>
        <ecNumber evidence="1">2.3.1.234</ecNumber>
    </recommendedName>
</protein>
<evidence type="ECO:0000256" key="3">
    <source>
        <dbReference type="ARBA" id="ARBA00022679"/>
    </source>
</evidence>
<dbReference type="FunFam" id="3.30.420.40:FF:000040">
    <property type="entry name" value="tRNA N6-adenosine threonylcarbamoyltransferase"/>
    <property type="match status" value="1"/>
</dbReference>
<evidence type="ECO:0000259" key="9">
    <source>
        <dbReference type="Pfam" id="PF00814"/>
    </source>
</evidence>
<dbReference type="NCBIfam" id="TIGR03723">
    <property type="entry name" value="T6A_TsaD_YgjD"/>
    <property type="match status" value="1"/>
</dbReference>
<feature type="domain" description="Gcp-like" evidence="9">
    <location>
        <begin position="19"/>
        <end position="300"/>
    </location>
</feature>
<sequence>MGIETSCDETAAAICRQGQILSSIVSSQVIHAKYGGVVPELASREHEKLLNQIVHKALKESCVQKQDIDAIAVTSGPGLAGTLLTGVSFAKGMGLGLNIPVIPINHLEAHIFANFLADPTLKYPFVCLLVSGGHTQLWYIQGINQYKLLGETRDDAAGEAFDKGARILGLGYPGGPAIEKEARGGNPLSHRFPRGLMGKESLEFSFSGLKTSLLYFMYDFQESDTMTKRDVIASYQQAIIDTLVEKLKRALKTTKAKTCVIAGGVAANKCLRNQLTDSLGNTRILFPDLSYCTDNAAMISFLGELKYNSDNIYSLDFGVQPNLKLA</sequence>
<dbReference type="InterPro" id="IPR043129">
    <property type="entry name" value="ATPase_NBD"/>
</dbReference>
<dbReference type="EMBL" id="UINC01001242">
    <property type="protein sequence ID" value="SUZ75350.1"/>
    <property type="molecule type" value="Genomic_DNA"/>
</dbReference>
<dbReference type="PANTHER" id="PTHR11735:SF6">
    <property type="entry name" value="TRNA N6-ADENOSINE THREONYLCARBAMOYLTRANSFERASE, MITOCHONDRIAL"/>
    <property type="match status" value="1"/>
</dbReference>
<keyword evidence="2" id="KW-0963">Cytoplasm</keyword>
<dbReference type="CDD" id="cd24133">
    <property type="entry name" value="ASKHA_NBD_TsaD_bac"/>
    <property type="match status" value="1"/>
</dbReference>
<keyword evidence="7" id="KW-0012">Acyltransferase</keyword>
<name>A0A381Q8J8_9ZZZZ</name>
<dbReference type="PRINTS" id="PR00789">
    <property type="entry name" value="OSIALOPTASE"/>
</dbReference>
<evidence type="ECO:0000256" key="7">
    <source>
        <dbReference type="ARBA" id="ARBA00023315"/>
    </source>
</evidence>
<dbReference type="EC" id="2.3.1.234" evidence="1"/>
<evidence type="ECO:0000256" key="8">
    <source>
        <dbReference type="ARBA" id="ARBA00048117"/>
    </source>
</evidence>
<keyword evidence="5" id="KW-0479">Metal-binding</keyword>
<dbReference type="InterPro" id="IPR022450">
    <property type="entry name" value="TsaD"/>
</dbReference>
<dbReference type="InterPro" id="IPR000905">
    <property type="entry name" value="Gcp-like_dom"/>
</dbReference>
<dbReference type="Gene3D" id="3.30.420.40">
    <property type="match status" value="2"/>
</dbReference>
<dbReference type="SUPFAM" id="SSF53067">
    <property type="entry name" value="Actin-like ATPase domain"/>
    <property type="match status" value="2"/>
</dbReference>
<dbReference type="FunFam" id="3.30.420.40:FF:000012">
    <property type="entry name" value="tRNA N6-adenosine threonylcarbamoyltransferase"/>
    <property type="match status" value="1"/>
</dbReference>
<dbReference type="InterPro" id="IPR017860">
    <property type="entry name" value="Peptidase_M22_CS"/>
</dbReference>
<dbReference type="PROSITE" id="PS01016">
    <property type="entry name" value="GLYCOPROTEASE"/>
    <property type="match status" value="1"/>
</dbReference>
<keyword evidence="4" id="KW-0819">tRNA processing</keyword>
<comment type="catalytic activity">
    <reaction evidence="8">
        <text>L-threonylcarbamoyladenylate + adenosine(37) in tRNA = N(6)-L-threonylcarbamoyladenosine(37) in tRNA + AMP + H(+)</text>
        <dbReference type="Rhea" id="RHEA:37059"/>
        <dbReference type="Rhea" id="RHEA-COMP:10162"/>
        <dbReference type="Rhea" id="RHEA-COMP:10163"/>
        <dbReference type="ChEBI" id="CHEBI:15378"/>
        <dbReference type="ChEBI" id="CHEBI:73682"/>
        <dbReference type="ChEBI" id="CHEBI:74411"/>
        <dbReference type="ChEBI" id="CHEBI:74418"/>
        <dbReference type="ChEBI" id="CHEBI:456215"/>
        <dbReference type="EC" id="2.3.1.234"/>
    </reaction>
</comment>
<organism evidence="10">
    <name type="scientific">marine metagenome</name>
    <dbReference type="NCBI Taxonomy" id="408172"/>
    <lineage>
        <taxon>unclassified sequences</taxon>
        <taxon>metagenomes</taxon>
        <taxon>ecological metagenomes</taxon>
    </lineage>
</organism>